<evidence type="ECO:0000313" key="2">
    <source>
        <dbReference type="EMBL" id="HGN36589.1"/>
    </source>
</evidence>
<dbReference type="EMBL" id="DTAI01000097">
    <property type="protein sequence ID" value="HGN36589.1"/>
    <property type="molecule type" value="Genomic_DNA"/>
</dbReference>
<dbReference type="InterPro" id="IPR036882">
    <property type="entry name" value="Alba-like_dom_sf"/>
</dbReference>
<organism evidence="2">
    <name type="scientific">Ignisphaera aggregans</name>
    <dbReference type="NCBI Taxonomy" id="334771"/>
    <lineage>
        <taxon>Archaea</taxon>
        <taxon>Thermoproteota</taxon>
        <taxon>Thermoprotei</taxon>
        <taxon>Desulfurococcales</taxon>
        <taxon>Desulfurococcaceae</taxon>
        <taxon>Ignisphaera</taxon>
    </lineage>
</organism>
<protein>
    <submittedName>
        <fullName evidence="2">DNA-binding protein</fullName>
    </submittedName>
</protein>
<dbReference type="Gene3D" id="3.30.110.20">
    <property type="entry name" value="Alba-like domain"/>
    <property type="match status" value="1"/>
</dbReference>
<sequence>MRLKDLSFRSEDSTRTIVLGNRPLRDYLLEAIVNLNRDVNSIEILGRGRHISRAVTLYNILLTRLGDRITLRNVEIGSQLIKGRRISYIKISIQKS</sequence>
<comment type="caution">
    <text evidence="2">The sequence shown here is derived from an EMBL/GenBank/DDBJ whole genome shotgun (WGS) entry which is preliminary data.</text>
</comment>
<dbReference type="InterPro" id="IPR002775">
    <property type="entry name" value="DNA/RNA-bd_Alba-like"/>
</dbReference>
<accession>A0A7J3I788</accession>
<proteinExistence type="predicted"/>
<evidence type="ECO:0000313" key="3">
    <source>
        <dbReference type="EMBL" id="HGQ18944.1"/>
    </source>
</evidence>
<dbReference type="EMBL" id="DTBZ01000155">
    <property type="protein sequence ID" value="HGQ18944.1"/>
    <property type="molecule type" value="Genomic_DNA"/>
</dbReference>
<dbReference type="SUPFAM" id="SSF82704">
    <property type="entry name" value="AlbA-like"/>
    <property type="match status" value="1"/>
</dbReference>
<feature type="domain" description="DNA/RNA-binding protein Alba-like" evidence="1">
    <location>
        <begin position="18"/>
        <end position="75"/>
    </location>
</feature>
<dbReference type="AlphaFoldDB" id="A0A7J3I788"/>
<keyword evidence="2" id="KW-0238">DNA-binding</keyword>
<name>A0A7J3I788_9CREN</name>
<evidence type="ECO:0000259" key="1">
    <source>
        <dbReference type="Pfam" id="PF01918"/>
    </source>
</evidence>
<reference evidence="2" key="1">
    <citation type="journal article" date="2020" name="mSystems">
        <title>Genome- and Community-Level Interaction Insights into Carbon Utilization and Element Cycling Functions of Hydrothermarchaeota in Hydrothermal Sediment.</title>
        <authorList>
            <person name="Zhou Z."/>
            <person name="Liu Y."/>
            <person name="Xu W."/>
            <person name="Pan J."/>
            <person name="Luo Z.H."/>
            <person name="Li M."/>
        </authorList>
    </citation>
    <scope>NUCLEOTIDE SEQUENCE [LARGE SCALE GENOMIC DNA]</scope>
    <source>
        <strain evidence="2">SpSt-618</strain>
        <strain evidence="3">SpSt-657</strain>
    </source>
</reference>
<dbReference type="Pfam" id="PF01918">
    <property type="entry name" value="Alba"/>
    <property type="match status" value="1"/>
</dbReference>
<dbReference type="GO" id="GO:0003677">
    <property type="term" value="F:DNA binding"/>
    <property type="evidence" value="ECO:0007669"/>
    <property type="project" value="UniProtKB-KW"/>
</dbReference>
<gene>
    <name evidence="2" type="ORF">ENT87_03455</name>
    <name evidence="3" type="ORF">ENU30_08250</name>
</gene>